<gene>
    <name evidence="1" type="ORF">OSB1V03_LOCUS18895</name>
</gene>
<sequence length="144" mass="16465">MHDCVNSVAEYFRLSRGYRCRIRAVSASAVTLAALWGQLMAEIDCGVGIECLEEAFGLKPEPNCYFAYERDRSAPTLPEPKTSPNDKVCTYGGRQYRRGERIYPDEDNCKICHCDEHWDDSNPLSCHRHQCEIQLNRDFAADLL</sequence>
<accession>A0A7R9LI39</accession>
<dbReference type="Proteomes" id="UP000759131">
    <property type="component" value="Unassembled WGS sequence"/>
</dbReference>
<keyword evidence="2" id="KW-1185">Reference proteome</keyword>
<dbReference type="OrthoDB" id="365605at2759"/>
<reference evidence="1" key="1">
    <citation type="submission" date="2020-11" db="EMBL/GenBank/DDBJ databases">
        <authorList>
            <person name="Tran Van P."/>
        </authorList>
    </citation>
    <scope>NUCLEOTIDE SEQUENCE</scope>
</reference>
<evidence type="ECO:0000313" key="1">
    <source>
        <dbReference type="EMBL" id="CAD7641902.1"/>
    </source>
</evidence>
<evidence type="ECO:0000313" key="2">
    <source>
        <dbReference type="Proteomes" id="UP000759131"/>
    </source>
</evidence>
<name>A0A7R9LI39_9ACAR</name>
<dbReference type="EMBL" id="OC880716">
    <property type="protein sequence ID" value="CAD7641902.1"/>
    <property type="molecule type" value="Genomic_DNA"/>
</dbReference>
<dbReference type="AlphaFoldDB" id="A0A7R9LI39"/>
<proteinExistence type="predicted"/>
<dbReference type="EMBL" id="CAJPIZ010026141">
    <property type="protein sequence ID" value="CAG2118945.1"/>
    <property type="molecule type" value="Genomic_DNA"/>
</dbReference>
<organism evidence="1">
    <name type="scientific">Medioppia subpectinata</name>
    <dbReference type="NCBI Taxonomy" id="1979941"/>
    <lineage>
        <taxon>Eukaryota</taxon>
        <taxon>Metazoa</taxon>
        <taxon>Ecdysozoa</taxon>
        <taxon>Arthropoda</taxon>
        <taxon>Chelicerata</taxon>
        <taxon>Arachnida</taxon>
        <taxon>Acari</taxon>
        <taxon>Acariformes</taxon>
        <taxon>Sarcoptiformes</taxon>
        <taxon>Oribatida</taxon>
        <taxon>Brachypylina</taxon>
        <taxon>Oppioidea</taxon>
        <taxon>Oppiidae</taxon>
        <taxon>Medioppia</taxon>
    </lineage>
</organism>
<protein>
    <submittedName>
        <fullName evidence="1">Uncharacterized protein</fullName>
    </submittedName>
</protein>
<dbReference type="SUPFAM" id="SSF57603">
    <property type="entry name" value="FnI-like domain"/>
    <property type="match status" value="1"/>
</dbReference>